<comment type="caution">
    <text evidence="2">The sequence shown here is derived from an EMBL/GenBank/DDBJ whole genome shotgun (WGS) entry which is preliminary data.</text>
</comment>
<dbReference type="Proteomes" id="UP000037460">
    <property type="component" value="Unassembled WGS sequence"/>
</dbReference>
<evidence type="ECO:0000313" key="3">
    <source>
        <dbReference type="Proteomes" id="UP000037460"/>
    </source>
</evidence>
<dbReference type="EMBL" id="JWZX01001253">
    <property type="protein sequence ID" value="KOO34356.1"/>
    <property type="molecule type" value="Genomic_DNA"/>
</dbReference>
<feature type="compositionally biased region" description="Gly residues" evidence="1">
    <location>
        <begin position="104"/>
        <end position="113"/>
    </location>
</feature>
<name>A0A0M0K660_9EUKA</name>
<dbReference type="AlphaFoldDB" id="A0A0M0K660"/>
<feature type="region of interest" description="Disordered" evidence="1">
    <location>
        <begin position="29"/>
        <end position="131"/>
    </location>
</feature>
<gene>
    <name evidence="2" type="ORF">Ctob_015259</name>
</gene>
<protein>
    <submittedName>
        <fullName evidence="2">Uncharacterized protein</fullName>
    </submittedName>
</protein>
<feature type="compositionally biased region" description="Low complexity" evidence="1">
    <location>
        <begin position="83"/>
        <end position="95"/>
    </location>
</feature>
<organism evidence="2 3">
    <name type="scientific">Chrysochromulina tobinii</name>
    <dbReference type="NCBI Taxonomy" id="1460289"/>
    <lineage>
        <taxon>Eukaryota</taxon>
        <taxon>Haptista</taxon>
        <taxon>Haptophyta</taxon>
        <taxon>Prymnesiophyceae</taxon>
        <taxon>Prymnesiales</taxon>
        <taxon>Chrysochromulinaceae</taxon>
        <taxon>Chrysochromulina</taxon>
    </lineage>
</organism>
<accession>A0A0M0K660</accession>
<evidence type="ECO:0000313" key="2">
    <source>
        <dbReference type="EMBL" id="KOO34356.1"/>
    </source>
</evidence>
<keyword evidence="3" id="KW-1185">Reference proteome</keyword>
<reference evidence="3" key="1">
    <citation type="journal article" date="2015" name="PLoS Genet.">
        <title>Genome Sequence and Transcriptome Analyses of Chrysochromulina tobin: Metabolic Tools for Enhanced Algal Fitness in the Prominent Order Prymnesiales (Haptophyceae).</title>
        <authorList>
            <person name="Hovde B.T."/>
            <person name="Deodato C.R."/>
            <person name="Hunsperger H.M."/>
            <person name="Ryken S.A."/>
            <person name="Yost W."/>
            <person name="Jha R.K."/>
            <person name="Patterson J."/>
            <person name="Monnat R.J. Jr."/>
            <person name="Barlow S.B."/>
            <person name="Starkenburg S.R."/>
            <person name="Cattolico R.A."/>
        </authorList>
    </citation>
    <scope>NUCLEOTIDE SEQUENCE</scope>
    <source>
        <strain evidence="3">CCMP291</strain>
    </source>
</reference>
<sequence>MEDLIESLFTEGIEMDALEQQLAEQQQQLAGRLKLSSHDRRAFGGGGSTASSMSGRAELSTMIPEGRHSSKRGRSPRRADFVASASCASFATSADGRGKDGEGSDGGGSGSGDGSHTAIASSENTGTGAAR</sequence>
<proteinExistence type="predicted"/>
<evidence type="ECO:0000256" key="1">
    <source>
        <dbReference type="SAM" id="MobiDB-lite"/>
    </source>
</evidence>
<feature type="compositionally biased region" description="Polar residues" evidence="1">
    <location>
        <begin position="118"/>
        <end position="131"/>
    </location>
</feature>